<dbReference type="NCBIfam" id="TIGR00099">
    <property type="entry name" value="Cof-subfamily"/>
    <property type="match status" value="1"/>
</dbReference>
<dbReference type="SFLD" id="SFLDG01140">
    <property type="entry name" value="C2.B:_Phosphomannomutase_and_P"/>
    <property type="match status" value="1"/>
</dbReference>
<dbReference type="EMBL" id="PXVD01000009">
    <property type="protein sequence ID" value="MDJ1371030.1"/>
    <property type="molecule type" value="Genomic_DNA"/>
</dbReference>
<keyword evidence="2" id="KW-1185">Reference proteome</keyword>
<evidence type="ECO:0000313" key="1">
    <source>
        <dbReference type="EMBL" id="MDJ1371030.1"/>
    </source>
</evidence>
<dbReference type="GO" id="GO:0016787">
    <property type="term" value="F:hydrolase activity"/>
    <property type="evidence" value="ECO:0007669"/>
    <property type="project" value="UniProtKB-KW"/>
</dbReference>
<dbReference type="RefSeq" id="WP_026936598.1">
    <property type="nucleotide sequence ID" value="NZ_CP028426.1"/>
</dbReference>
<dbReference type="PANTHER" id="PTHR10000:SF25">
    <property type="entry name" value="PHOSPHATASE YKRA-RELATED"/>
    <property type="match status" value="1"/>
</dbReference>
<dbReference type="PANTHER" id="PTHR10000">
    <property type="entry name" value="PHOSPHOSERINE PHOSPHATASE"/>
    <property type="match status" value="1"/>
</dbReference>
<keyword evidence="1" id="KW-0378">Hydrolase</keyword>
<gene>
    <name evidence="1" type="ORF">C7K25_06580</name>
</gene>
<protein>
    <submittedName>
        <fullName evidence="1">Cof-type HAD-IIB family hydrolase</fullName>
    </submittedName>
</protein>
<reference evidence="1" key="1">
    <citation type="submission" date="2018-03" db="EMBL/GenBank/DDBJ databases">
        <authorList>
            <person name="Nunes O.C."/>
            <person name="Lopes A.R."/>
            <person name="Froufe H."/>
            <person name="Munoz-Merida A."/>
            <person name="Barroso C."/>
            <person name="Egas C."/>
        </authorList>
    </citation>
    <scope>NUCLEOTIDE SEQUENCE</scope>
    <source>
        <strain evidence="1">ON4</strain>
    </source>
</reference>
<proteinExistence type="predicted"/>
<dbReference type="Gene3D" id="3.40.50.1000">
    <property type="entry name" value="HAD superfamily/HAD-like"/>
    <property type="match status" value="1"/>
</dbReference>
<evidence type="ECO:0000313" key="2">
    <source>
        <dbReference type="Proteomes" id="UP001170379"/>
    </source>
</evidence>
<reference evidence="1" key="2">
    <citation type="journal article" date="2022" name="Sci. Rep.">
        <title>In silico prediction of the enzymes involved in the degradation of the herbicide molinate by Gulosibacter molinativorax ON4T.</title>
        <authorList>
            <person name="Lopes A.R."/>
            <person name="Bunin E."/>
            <person name="Viana A.T."/>
            <person name="Froufe H."/>
            <person name="Munoz-Merida A."/>
            <person name="Pinho D."/>
            <person name="Figueiredo J."/>
            <person name="Barroso C."/>
            <person name="Vaz-Moreira I."/>
            <person name="Bellanger X."/>
            <person name="Egas C."/>
            <person name="Nunes O.C."/>
        </authorList>
    </citation>
    <scope>NUCLEOTIDE SEQUENCE</scope>
    <source>
        <strain evidence="1">ON4</strain>
    </source>
</reference>
<dbReference type="Pfam" id="PF08282">
    <property type="entry name" value="Hydrolase_3"/>
    <property type="match status" value="1"/>
</dbReference>
<dbReference type="InterPro" id="IPR000150">
    <property type="entry name" value="Cof"/>
</dbReference>
<sequence>MPKIVFLDIDGTIVDYDNSIPESAVAAIRAAREAGHRVYLSTGRSRAEIYDELWEIGFDGFIGANGGYVEDNGQVVLHQHLTSDQCRRVVDWLHGRGLEFYLESNAGLFGSEHFESASQPVIRKYVAGKGEPGADATMVQDVFPDMVFGANLFRDDVNKISFILSSWQDHLDATAEFPDLESGSWGGRGAEALFGDLGVAGITKAHAADALLEYLGADRADTIAFGDARVDIPMLEYCEVGVAMGNSSPDVLAVADYVTGDVAHDGLAAAFKHLGLLEP</sequence>
<accession>A0ABT7C780</accession>
<dbReference type="Gene3D" id="3.30.1240.10">
    <property type="match status" value="1"/>
</dbReference>
<dbReference type="SUPFAM" id="SSF56784">
    <property type="entry name" value="HAD-like"/>
    <property type="match status" value="1"/>
</dbReference>
<dbReference type="Proteomes" id="UP001170379">
    <property type="component" value="Unassembled WGS sequence"/>
</dbReference>
<dbReference type="InterPro" id="IPR036412">
    <property type="entry name" value="HAD-like_sf"/>
</dbReference>
<organism evidence="1 2">
    <name type="scientific">Gulosibacter molinativorax</name>
    <dbReference type="NCBI Taxonomy" id="256821"/>
    <lineage>
        <taxon>Bacteria</taxon>
        <taxon>Bacillati</taxon>
        <taxon>Actinomycetota</taxon>
        <taxon>Actinomycetes</taxon>
        <taxon>Micrococcales</taxon>
        <taxon>Microbacteriaceae</taxon>
        <taxon>Gulosibacter</taxon>
    </lineage>
</organism>
<dbReference type="SFLD" id="SFLDS00003">
    <property type="entry name" value="Haloacid_Dehalogenase"/>
    <property type="match status" value="1"/>
</dbReference>
<dbReference type="InterPro" id="IPR023214">
    <property type="entry name" value="HAD_sf"/>
</dbReference>
<comment type="caution">
    <text evidence="1">The sequence shown here is derived from an EMBL/GenBank/DDBJ whole genome shotgun (WGS) entry which is preliminary data.</text>
</comment>
<name>A0ABT7C780_9MICO</name>